<dbReference type="Proteomes" id="UP001461498">
    <property type="component" value="Unassembled WGS sequence"/>
</dbReference>
<evidence type="ECO:0000313" key="4">
    <source>
        <dbReference type="EMBL" id="KAK9510211.1"/>
    </source>
</evidence>
<dbReference type="EMBL" id="JAPXFL010000002">
    <property type="protein sequence ID" value="KAK9510211.1"/>
    <property type="molecule type" value="Genomic_DNA"/>
</dbReference>
<comment type="similarity">
    <text evidence="1">Belongs to the universal ribosomal protein uL10 family.</text>
</comment>
<protein>
    <recommendedName>
        <fullName evidence="2">Large ribosomal subunit protein uL10m</fullName>
    </recommendedName>
    <alternativeName>
        <fullName evidence="3">39S ribosomal protein L10, mitochondrial</fullName>
    </alternativeName>
</protein>
<evidence type="ECO:0000256" key="2">
    <source>
        <dbReference type="ARBA" id="ARBA00035707"/>
    </source>
</evidence>
<dbReference type="SUPFAM" id="SSF160369">
    <property type="entry name" value="Ribosomal protein L10-like"/>
    <property type="match status" value="1"/>
</dbReference>
<organism evidence="4 5">
    <name type="scientific">Rhynocoris fuscipes</name>
    <dbReference type="NCBI Taxonomy" id="488301"/>
    <lineage>
        <taxon>Eukaryota</taxon>
        <taxon>Metazoa</taxon>
        <taxon>Ecdysozoa</taxon>
        <taxon>Arthropoda</taxon>
        <taxon>Hexapoda</taxon>
        <taxon>Insecta</taxon>
        <taxon>Pterygota</taxon>
        <taxon>Neoptera</taxon>
        <taxon>Paraneoptera</taxon>
        <taxon>Hemiptera</taxon>
        <taxon>Heteroptera</taxon>
        <taxon>Panheteroptera</taxon>
        <taxon>Cimicomorpha</taxon>
        <taxon>Reduviidae</taxon>
        <taxon>Harpactorinae</taxon>
        <taxon>Harpactorini</taxon>
        <taxon>Rhynocoris</taxon>
    </lineage>
</organism>
<keyword evidence="5" id="KW-1185">Reference proteome</keyword>
<evidence type="ECO:0000313" key="5">
    <source>
        <dbReference type="Proteomes" id="UP001461498"/>
    </source>
</evidence>
<gene>
    <name evidence="4" type="ORF">O3M35_005044</name>
</gene>
<sequence length="251" mass="29248">MSVVNLRECMLRVKWSPAFCAQRFKRINVQRPKAPHFERAKYLALLRPQFKEDPSEYLPPSLKCRKKQELEKNTVREENPFEKILAKEMFDLFEKSKLVAFLHRNPILGEDEFQAKIKFKRENMDIRVYSRHTAKLAFEGTRYEPVLKLFVTHNSLVLSDEPNVAKLMQILKKIPQYILLAAIVDNRLLSVSQLETYVRLKDLTTARAQFAAVLNNAAQNVVMRLNQQQTTLITRLQQIVDAKSNSESSKT</sequence>
<dbReference type="InterPro" id="IPR047865">
    <property type="entry name" value="Ribosomal_uL10_bac_type"/>
</dbReference>
<evidence type="ECO:0000256" key="3">
    <source>
        <dbReference type="ARBA" id="ARBA00035716"/>
    </source>
</evidence>
<accession>A0AAW1DH99</accession>
<reference evidence="4 5" key="1">
    <citation type="submission" date="2022-12" db="EMBL/GenBank/DDBJ databases">
        <title>Chromosome-level genome assembly of true bugs.</title>
        <authorList>
            <person name="Ma L."/>
            <person name="Li H."/>
        </authorList>
    </citation>
    <scope>NUCLEOTIDE SEQUENCE [LARGE SCALE GENOMIC DNA]</scope>
    <source>
        <strain evidence="4">Lab_2022b</strain>
    </source>
</reference>
<comment type="caution">
    <text evidence="4">The sequence shown here is derived from an EMBL/GenBank/DDBJ whole genome shotgun (WGS) entry which is preliminary data.</text>
</comment>
<dbReference type="Gene3D" id="3.30.70.1730">
    <property type="match status" value="1"/>
</dbReference>
<dbReference type="PANTHER" id="PTHR11560">
    <property type="entry name" value="39S RIBOSOMAL PROTEIN L10, MITOCHONDRIAL"/>
    <property type="match status" value="1"/>
</dbReference>
<dbReference type="AlphaFoldDB" id="A0AAW1DH99"/>
<evidence type="ECO:0000256" key="1">
    <source>
        <dbReference type="ARBA" id="ARBA00008889"/>
    </source>
</evidence>
<proteinExistence type="inferred from homology"/>
<name>A0AAW1DH99_9HEMI</name>
<dbReference type="InterPro" id="IPR043141">
    <property type="entry name" value="Ribosomal_uL10-like_sf"/>
</dbReference>